<dbReference type="InterPro" id="IPR050789">
    <property type="entry name" value="Diverse_Enzym_Activities"/>
</dbReference>
<dbReference type="InterPro" id="IPR001466">
    <property type="entry name" value="Beta-lactam-related"/>
</dbReference>
<organism evidence="3 4">
    <name type="scientific">Streptomyces vietnamensis</name>
    <dbReference type="NCBI Taxonomy" id="362257"/>
    <lineage>
        <taxon>Bacteria</taxon>
        <taxon>Bacillati</taxon>
        <taxon>Actinomycetota</taxon>
        <taxon>Actinomycetes</taxon>
        <taxon>Kitasatosporales</taxon>
        <taxon>Streptomycetaceae</taxon>
        <taxon>Streptomyces</taxon>
    </lineage>
</organism>
<evidence type="ECO:0000256" key="1">
    <source>
        <dbReference type="ARBA" id="ARBA00022801"/>
    </source>
</evidence>
<feature type="domain" description="Beta-lactamase-related" evidence="2">
    <location>
        <begin position="9"/>
        <end position="333"/>
    </location>
</feature>
<dbReference type="Gene3D" id="3.40.710.10">
    <property type="entry name" value="DD-peptidase/beta-lactamase superfamily"/>
    <property type="match status" value="1"/>
</dbReference>
<dbReference type="SUPFAM" id="SSF56601">
    <property type="entry name" value="beta-lactamase/transpeptidase-like"/>
    <property type="match status" value="1"/>
</dbReference>
<dbReference type="RefSeq" id="WP_041131673.1">
    <property type="nucleotide sequence ID" value="NZ_CP010407.1"/>
</dbReference>
<proteinExistence type="predicted"/>
<gene>
    <name evidence="3" type="ORF">SVTN_28490</name>
</gene>
<dbReference type="PANTHER" id="PTHR43283:SF11">
    <property type="entry name" value="BETA-LACTAMASE-RELATED DOMAIN-CONTAINING PROTEIN"/>
    <property type="match status" value="1"/>
</dbReference>
<dbReference type="KEGG" id="svt:SVTN_28490"/>
<dbReference type="InterPro" id="IPR012338">
    <property type="entry name" value="Beta-lactam/transpept-like"/>
</dbReference>
<dbReference type="STRING" id="362257.SVTN_28490"/>
<dbReference type="PANTHER" id="PTHR43283">
    <property type="entry name" value="BETA-LACTAMASE-RELATED"/>
    <property type="match status" value="1"/>
</dbReference>
<evidence type="ECO:0000313" key="3">
    <source>
        <dbReference type="EMBL" id="AJF67744.1"/>
    </source>
</evidence>
<name>A0A0B5IHD7_9ACTN</name>
<keyword evidence="4" id="KW-1185">Reference proteome</keyword>
<reference evidence="3 4" key="1">
    <citation type="submission" date="2014-12" db="EMBL/GenBank/DDBJ databases">
        <title>Complete genome sequence of Streptomyces vietnamensis strain GIMV4.0001, a genetic manipulable producer of the benzoisochromanequinone antibiotic granaticin.</title>
        <authorList>
            <person name="Deng M.R."/>
            <person name="Guo J."/>
            <person name="Ma L.Y."/>
            <person name="Feng G.D."/>
            <person name="Mo C.Y."/>
            <person name="Zhu H.H."/>
        </authorList>
    </citation>
    <scope>NUCLEOTIDE SEQUENCE [LARGE SCALE GENOMIC DNA]</scope>
    <source>
        <strain evidence="4">GIMV4.0001</strain>
    </source>
</reference>
<dbReference type="EMBL" id="CP010407">
    <property type="protein sequence ID" value="AJF67744.1"/>
    <property type="molecule type" value="Genomic_DNA"/>
</dbReference>
<dbReference type="Pfam" id="PF00144">
    <property type="entry name" value="Beta-lactamase"/>
    <property type="match status" value="1"/>
</dbReference>
<protein>
    <submittedName>
        <fullName evidence="3">Beta-lactamase</fullName>
    </submittedName>
</protein>
<dbReference type="Proteomes" id="UP000031774">
    <property type="component" value="Chromosome"/>
</dbReference>
<keyword evidence="1" id="KW-0378">Hydrolase</keyword>
<dbReference type="HOGENOM" id="CLU_020027_1_1_11"/>
<evidence type="ECO:0000259" key="2">
    <source>
        <dbReference type="Pfam" id="PF00144"/>
    </source>
</evidence>
<dbReference type="AlphaFoldDB" id="A0A0B5IHD7"/>
<accession>A0A0B5IHD7</accession>
<dbReference type="GO" id="GO:0016787">
    <property type="term" value="F:hydrolase activity"/>
    <property type="evidence" value="ECO:0007669"/>
    <property type="project" value="UniProtKB-KW"/>
</dbReference>
<evidence type="ECO:0000313" key="4">
    <source>
        <dbReference type="Proteomes" id="UP000031774"/>
    </source>
</evidence>
<sequence>MPYRTDRIENLLSEGVRDKVYPGAVWAVGDSGGVRATGTTGVLDPDEPNVRMRPDSVFDAASLTKILAVWASIGALWEDGVLDLDAPLGTFWDEVAGHPLGSVTARQLLTHTAGLPLRAQLKSLYGTDPAGIRRGVLHEALNRPPGEAVEYTDRAALILGYLAEHLSGRPLDQLCETRTWRPLGMNTTRFGPLPTGLAVRCAPTELDQDTGTHLKGVAHDFSARLLGGVCGIAGTFTVLDDLTAFLRYMLDPTTAPAEAGFGAEWTTHSLTVQTGGLQPERGLFWHPAPGTTDEQDVWVHYGFTGTGMWISPAQDRWAVLLTNKLYYTRDRQPLTDIRNTFRELAFT</sequence>